<dbReference type="STRING" id="1676925.ENSPKIP00000040606"/>
<protein>
    <recommendedName>
        <fullName evidence="4">Interleukin-12 subunit beta</fullName>
        <shortName evidence="4">IL-12B</shortName>
    </recommendedName>
    <alternativeName>
        <fullName evidence="4">Cytotoxic lymphocyte maturation factor 40 kDa subunit</fullName>
    </alternativeName>
    <alternativeName>
        <fullName evidence="4">IL-12 subunit p40</fullName>
    </alternativeName>
</protein>
<dbReference type="GO" id="GO:0005125">
    <property type="term" value="F:cytokine activity"/>
    <property type="evidence" value="ECO:0007669"/>
    <property type="project" value="UniProtKB-KW"/>
</dbReference>
<dbReference type="InterPro" id="IPR036116">
    <property type="entry name" value="FN3_sf"/>
</dbReference>
<evidence type="ECO:0000313" key="8">
    <source>
        <dbReference type="Proteomes" id="UP000261540"/>
    </source>
</evidence>
<dbReference type="InterPro" id="IPR019482">
    <property type="entry name" value="IL-12_beta_cen-dom"/>
</dbReference>
<keyword evidence="1" id="KW-0732">Signal</keyword>
<reference evidence="7" key="1">
    <citation type="submission" date="2025-08" db="UniProtKB">
        <authorList>
            <consortium name="Ensembl"/>
        </authorList>
    </citation>
    <scope>IDENTIFICATION</scope>
</reference>
<evidence type="ECO:0000256" key="5">
    <source>
        <dbReference type="SAM" id="MobiDB-lite"/>
    </source>
</evidence>
<evidence type="ECO:0000256" key="1">
    <source>
        <dbReference type="ARBA" id="ARBA00022729"/>
    </source>
</evidence>
<dbReference type="PRINTS" id="PR01928">
    <property type="entry name" value="INTRLEUKN12B"/>
</dbReference>
<gene>
    <name evidence="4" type="primary">IL12B</name>
</gene>
<dbReference type="GO" id="GO:0004896">
    <property type="term" value="F:cytokine receptor activity"/>
    <property type="evidence" value="ECO:0007669"/>
    <property type="project" value="UniProtKB-UniRule"/>
</dbReference>
<keyword evidence="2" id="KW-1015">Disulfide bond</keyword>
<name>A0A3B3TE76_9TELE</name>
<keyword evidence="8" id="KW-1185">Reference proteome</keyword>
<dbReference type="OrthoDB" id="8670716at2759"/>
<keyword evidence="4" id="KW-0393">Immunoglobulin domain</keyword>
<feature type="compositionally biased region" description="Basic and acidic residues" evidence="5">
    <location>
        <begin position="86"/>
        <end position="96"/>
    </location>
</feature>
<dbReference type="InterPro" id="IPR015528">
    <property type="entry name" value="IL-12_beta"/>
</dbReference>
<dbReference type="PANTHER" id="PTHR48485">
    <property type="entry name" value="INTERLEUKIN-12 SUBUNIT BETA-RELATED"/>
    <property type="match status" value="1"/>
</dbReference>
<dbReference type="Gene3D" id="2.60.40.10">
    <property type="entry name" value="Immunoglobulins"/>
    <property type="match status" value="2"/>
</dbReference>
<keyword evidence="3 4" id="KW-0325">Glycoprotein</keyword>
<dbReference type="SUPFAM" id="SSF49265">
    <property type="entry name" value="Fibronectin type III"/>
    <property type="match status" value="1"/>
</dbReference>
<comment type="subunit">
    <text evidence="4">Heterodimer with IL12A; disulfide-linked. The heterodimer is known as interleukin IL-12.</text>
</comment>
<dbReference type="GeneTree" id="ENSGT00390000012630"/>
<dbReference type="Pfam" id="PF10420">
    <property type="entry name" value="IL12p40_C"/>
    <property type="match status" value="1"/>
</dbReference>
<dbReference type="InterPro" id="IPR013783">
    <property type="entry name" value="Ig-like_fold"/>
</dbReference>
<organism evidence="7 8">
    <name type="scientific">Paramormyrops kingsleyae</name>
    <dbReference type="NCBI Taxonomy" id="1676925"/>
    <lineage>
        <taxon>Eukaryota</taxon>
        <taxon>Metazoa</taxon>
        <taxon>Chordata</taxon>
        <taxon>Craniata</taxon>
        <taxon>Vertebrata</taxon>
        <taxon>Euteleostomi</taxon>
        <taxon>Actinopterygii</taxon>
        <taxon>Neopterygii</taxon>
        <taxon>Teleostei</taxon>
        <taxon>Osteoglossocephala</taxon>
        <taxon>Osteoglossomorpha</taxon>
        <taxon>Osteoglossiformes</taxon>
        <taxon>Mormyridae</taxon>
        <taxon>Paramormyrops</taxon>
    </lineage>
</organism>
<dbReference type="Proteomes" id="UP000261540">
    <property type="component" value="Unplaced"/>
</dbReference>
<dbReference type="Ensembl" id="ENSPKIT00000021627.1">
    <property type="protein sequence ID" value="ENSPKIP00000040606.1"/>
    <property type="gene ID" value="ENSPKIG00000017501.1"/>
</dbReference>
<sequence>MEPHFPWLVSRNTSGARSLLPAPFENCQQIQRRHPSGRWPFGHQWQQIILGSSFPAGSRQRRTRKKVLIWRNLALKEAGRAGRSSPEQERSVGGKETHRRTTSPDRLGNSSPVPPMTQPPRGRGQKGVDIHIYMNFVWLSVLLLLLQSPKSTSQRSHSYWILKPNVLVVDINLNISAQTLIELKCGDAFEGQQILWRNEGRETSQRGNRVQVVSEEMMGGNYTCHDQAGRLLNYTLVLVRAEGSRQQRKILDGVATPWAGSKNVADDRDYIQCTSKNYSGAFHCWWRWSARRRGSVVSVSAVRSSSVSDILCSLDSDQSGVTCLDRLHCPYAEEANYITLTVYVRYWYRVEKYFRQFYITEIVKPDKIAVEKTNESTVNWTYPMTWSLPRSYFPLTFQVKVVPQKKHCNYEAGPGEVQVNLTEEQGFPVNYRRKKITFCVRAQDTFTKSSWSDWSKTEIKKANMKTARRERLKKQRHKQL</sequence>
<evidence type="ECO:0000256" key="3">
    <source>
        <dbReference type="ARBA" id="ARBA00023180"/>
    </source>
</evidence>
<keyword evidence="4" id="KW-0964">Secreted</keyword>
<evidence type="ECO:0000256" key="2">
    <source>
        <dbReference type="ARBA" id="ARBA00023157"/>
    </source>
</evidence>
<accession>A0A3B3TE76</accession>
<comment type="similarity">
    <text evidence="4">Belongs to the IL-12B family.</text>
</comment>
<dbReference type="PANTHER" id="PTHR48485:SF4">
    <property type="entry name" value="INTERLEUKIN-12 SUBUNIT BETA"/>
    <property type="match status" value="1"/>
</dbReference>
<keyword evidence="4" id="KW-0202">Cytokine</keyword>
<proteinExistence type="inferred from homology"/>
<feature type="region of interest" description="Disordered" evidence="5">
    <location>
        <begin position="79"/>
        <end position="125"/>
    </location>
</feature>
<evidence type="ECO:0000259" key="6">
    <source>
        <dbReference type="Pfam" id="PF10420"/>
    </source>
</evidence>
<feature type="domain" description="Interleukin-12 beta central" evidence="6">
    <location>
        <begin position="269"/>
        <end position="345"/>
    </location>
</feature>
<comment type="subcellular location">
    <subcellularLocation>
        <location evidence="4">Secreted</location>
    </subcellularLocation>
</comment>
<dbReference type="GO" id="GO:0005615">
    <property type="term" value="C:extracellular space"/>
    <property type="evidence" value="ECO:0007669"/>
    <property type="project" value="UniProtKB-KW"/>
</dbReference>
<dbReference type="InterPro" id="IPR050676">
    <property type="entry name" value="IL-12"/>
</dbReference>
<evidence type="ECO:0000313" key="7">
    <source>
        <dbReference type="Ensembl" id="ENSPKIP00000040606.1"/>
    </source>
</evidence>
<dbReference type="AlphaFoldDB" id="A0A3B3TE76"/>
<reference evidence="7" key="2">
    <citation type="submission" date="2025-09" db="UniProtKB">
        <authorList>
            <consortium name="Ensembl"/>
        </authorList>
    </citation>
    <scope>IDENTIFICATION</scope>
</reference>
<evidence type="ECO:0000256" key="4">
    <source>
        <dbReference type="RuleBase" id="RU281113"/>
    </source>
</evidence>